<dbReference type="AlphaFoldDB" id="A0A1J5MZP8"/>
<evidence type="ECO:0000256" key="1">
    <source>
        <dbReference type="SAM" id="SignalP"/>
    </source>
</evidence>
<evidence type="ECO:0000313" key="2">
    <source>
        <dbReference type="EMBL" id="OIQ52037.1"/>
    </source>
</evidence>
<dbReference type="PROSITE" id="PS51257">
    <property type="entry name" value="PROKAR_LIPOPROTEIN"/>
    <property type="match status" value="1"/>
</dbReference>
<sequence length="217" mass="24024">MTYRTPTLLLTLIALAALSLAGCKTGSGTPSPVIEKLETYHLEITDNSAFNAKEHLAQRVDKELSDDGWTATDSRQSAKWPMRLLLTYGTVQQLDHSDLGSAPIPVPMDPISVLINACYFLGWSAKEVGKQAVNAGTPNYLIHMRLHVLDPEGTVWRIEDEIPLYTLDNEKSREHIAREGADKIAGYLDAFRAGEKIENAVEETNAYELEQFHAASN</sequence>
<proteinExistence type="predicted"/>
<keyword evidence="3" id="KW-1185">Reference proteome</keyword>
<evidence type="ECO:0000313" key="3">
    <source>
        <dbReference type="Proteomes" id="UP000181901"/>
    </source>
</evidence>
<evidence type="ECO:0008006" key="4">
    <source>
        <dbReference type="Google" id="ProtNLM"/>
    </source>
</evidence>
<organism evidence="2 3">
    <name type="scientific">Pseudodesulfovibrio hydrargyri</name>
    <dbReference type="NCBI Taxonomy" id="2125990"/>
    <lineage>
        <taxon>Bacteria</taxon>
        <taxon>Pseudomonadati</taxon>
        <taxon>Thermodesulfobacteriota</taxon>
        <taxon>Desulfovibrionia</taxon>
        <taxon>Desulfovibrionales</taxon>
        <taxon>Desulfovibrionaceae</taxon>
    </lineage>
</organism>
<dbReference type="OrthoDB" id="9927129at2"/>
<comment type="caution">
    <text evidence="2">The sequence shown here is derived from an EMBL/GenBank/DDBJ whole genome shotgun (WGS) entry which is preliminary data.</text>
</comment>
<reference evidence="2 3" key="1">
    <citation type="submission" date="2015-09" db="EMBL/GenBank/DDBJ databases">
        <title>Genome of Desulfovibrio dechloracetivorans BerOc1, a mercury methylating strain isolated from highly hydrocarbons and metals contaminated coastal sediments.</title>
        <authorList>
            <person name="Goni Urriza M."/>
            <person name="Gassie C."/>
            <person name="Bouchez O."/>
            <person name="Klopp C."/>
            <person name="Ranchou-Peyruse A."/>
            <person name="Remy G."/>
        </authorList>
    </citation>
    <scope>NUCLEOTIDE SEQUENCE [LARGE SCALE GENOMIC DNA]</scope>
    <source>
        <strain evidence="2 3">BerOc1</strain>
    </source>
</reference>
<feature type="chain" id="PRO_5009635450" description="Lipoprotein" evidence="1">
    <location>
        <begin position="22"/>
        <end position="217"/>
    </location>
</feature>
<dbReference type="EMBL" id="LKAQ01000001">
    <property type="protein sequence ID" value="OIQ52037.1"/>
    <property type="molecule type" value="Genomic_DNA"/>
</dbReference>
<feature type="signal peptide" evidence="1">
    <location>
        <begin position="1"/>
        <end position="21"/>
    </location>
</feature>
<dbReference type="Proteomes" id="UP000181901">
    <property type="component" value="Unassembled WGS sequence"/>
</dbReference>
<accession>A0A1J5MZP8</accession>
<name>A0A1J5MZP8_9BACT</name>
<dbReference type="RefSeq" id="WP_071544139.1">
    <property type="nucleotide sequence ID" value="NZ_LKAQ01000001.1"/>
</dbReference>
<gene>
    <name evidence="2" type="ORF">BerOc1_00509</name>
</gene>
<keyword evidence="1" id="KW-0732">Signal</keyword>
<protein>
    <recommendedName>
        <fullName evidence="4">Lipoprotein</fullName>
    </recommendedName>
</protein>